<reference evidence="2 3" key="1">
    <citation type="submission" date="2016-02" db="EMBL/GenBank/DDBJ databases">
        <title>Genome sequence of Halalkalicoccus paucihalophilus DSM 24557.</title>
        <authorList>
            <person name="Poehlein A."/>
            <person name="Daniel R."/>
        </authorList>
    </citation>
    <scope>NUCLEOTIDE SEQUENCE [LARGE SCALE GENOMIC DNA]</scope>
    <source>
        <strain evidence="2 3">DSM 24557</strain>
    </source>
</reference>
<keyword evidence="1" id="KW-0812">Transmembrane</keyword>
<accession>A0A151AD06</accession>
<gene>
    <name evidence="2" type="ORF">HAPAU_21560</name>
</gene>
<evidence type="ECO:0000313" key="2">
    <source>
        <dbReference type="EMBL" id="KYH25484.1"/>
    </source>
</evidence>
<keyword evidence="1" id="KW-1133">Transmembrane helix</keyword>
<dbReference type="EMBL" id="LTAZ01000005">
    <property type="protein sequence ID" value="KYH25484.1"/>
    <property type="molecule type" value="Genomic_DNA"/>
</dbReference>
<organism evidence="2 3">
    <name type="scientific">Halalkalicoccus paucihalophilus</name>
    <dbReference type="NCBI Taxonomy" id="1008153"/>
    <lineage>
        <taxon>Archaea</taxon>
        <taxon>Methanobacteriati</taxon>
        <taxon>Methanobacteriota</taxon>
        <taxon>Stenosarchaea group</taxon>
        <taxon>Halobacteria</taxon>
        <taxon>Halobacteriales</taxon>
        <taxon>Halococcaceae</taxon>
        <taxon>Halalkalicoccus</taxon>
    </lineage>
</organism>
<comment type="caution">
    <text evidence="2">The sequence shown here is derived from an EMBL/GenBank/DDBJ whole genome shotgun (WGS) entry which is preliminary data.</text>
</comment>
<dbReference type="AlphaFoldDB" id="A0A151AD06"/>
<dbReference type="PATRIC" id="fig|1008153.3.peg.2196"/>
<name>A0A151AD06_9EURY</name>
<dbReference type="RefSeq" id="WP_157078449.1">
    <property type="nucleotide sequence ID" value="NZ_LTAZ01000005.1"/>
</dbReference>
<feature type="transmembrane region" description="Helical" evidence="1">
    <location>
        <begin position="6"/>
        <end position="26"/>
    </location>
</feature>
<proteinExistence type="predicted"/>
<dbReference type="Proteomes" id="UP000075321">
    <property type="component" value="Unassembled WGS sequence"/>
</dbReference>
<keyword evidence="3" id="KW-1185">Reference proteome</keyword>
<protein>
    <submittedName>
        <fullName evidence="2">Uncharacterized protein</fullName>
    </submittedName>
</protein>
<evidence type="ECO:0000313" key="3">
    <source>
        <dbReference type="Proteomes" id="UP000075321"/>
    </source>
</evidence>
<evidence type="ECO:0000256" key="1">
    <source>
        <dbReference type="SAM" id="Phobius"/>
    </source>
</evidence>
<keyword evidence="1" id="KW-0472">Membrane</keyword>
<sequence length="51" mass="5509">MGFSKLLGAIGVLGIVVLTVAAYVGYRLYSAFDRHGEFEFGWAVSDPEPDS</sequence>